<dbReference type="PANTHER" id="PTHR37528:SF1">
    <property type="entry name" value="UPF0149 PROTEIN YGFB"/>
    <property type="match status" value="1"/>
</dbReference>
<evidence type="ECO:0000313" key="3">
    <source>
        <dbReference type="EMBL" id="EMR14117.1"/>
    </source>
</evidence>
<dbReference type="Proteomes" id="UP000012019">
    <property type="component" value="Unassembled WGS sequence"/>
</dbReference>
<dbReference type="AlphaFoldDB" id="M7P3M5"/>
<feature type="region of interest" description="Disordered" evidence="2">
    <location>
        <begin position="1"/>
        <end position="20"/>
    </location>
</feature>
<dbReference type="GO" id="GO:0005829">
    <property type="term" value="C:cytosol"/>
    <property type="evidence" value="ECO:0007669"/>
    <property type="project" value="TreeGrafter"/>
</dbReference>
<protein>
    <recommendedName>
        <fullName evidence="5">YecA family protein</fullName>
    </recommendedName>
</protein>
<dbReference type="OrthoDB" id="9783391at2"/>
<dbReference type="STRING" id="1286106.MPL1_01343"/>
<dbReference type="InterPro" id="IPR036255">
    <property type="entry name" value="YgfB-like_sf"/>
</dbReference>
<dbReference type="SUPFAM" id="SSF101327">
    <property type="entry name" value="YgfB-like"/>
    <property type="match status" value="1"/>
</dbReference>
<dbReference type="Pfam" id="PF03695">
    <property type="entry name" value="UPF0149"/>
    <property type="match status" value="1"/>
</dbReference>
<accession>M7P3M5</accession>
<comment type="caution">
    <text evidence="3">The sequence shown here is derived from an EMBL/GenBank/DDBJ whole genome shotgun (WGS) entry which is preliminary data.</text>
</comment>
<dbReference type="eggNOG" id="COG3079">
    <property type="taxonomic scope" value="Bacteria"/>
</dbReference>
<reference evidence="3 4" key="1">
    <citation type="journal article" date="2013" name="Genome Announc.">
        <title>Draft Genome Sequence of Methylophaga lonarensis MPLT, a Haloalkaliphilic (Non-Methane-Utilizing) Methylotroph.</title>
        <authorList>
            <person name="Shetty S.A."/>
            <person name="Marathe N.P."/>
            <person name="Munot H."/>
            <person name="Antony C.P."/>
            <person name="Dhotre D.P."/>
            <person name="Murrell J.C."/>
            <person name="Shouche Y.S."/>
        </authorList>
    </citation>
    <scope>NUCLEOTIDE SEQUENCE [LARGE SCALE GENOMIC DNA]</scope>
    <source>
        <strain evidence="3 4">MPL</strain>
    </source>
</reference>
<dbReference type="PATRIC" id="fig|1286106.3.peg.271"/>
<keyword evidence="4" id="KW-1185">Reference proteome</keyword>
<dbReference type="PANTHER" id="PTHR37528">
    <property type="entry name" value="UPF0149 PROTEIN YGFB"/>
    <property type="match status" value="1"/>
</dbReference>
<dbReference type="Gene3D" id="1.20.120.740">
    <property type="entry name" value="YgfB uncharacterised protein family UPF0149, PF03695"/>
    <property type="match status" value="1"/>
</dbReference>
<dbReference type="EMBL" id="APHR01000006">
    <property type="protein sequence ID" value="EMR14117.1"/>
    <property type="molecule type" value="Genomic_DNA"/>
</dbReference>
<evidence type="ECO:0000256" key="2">
    <source>
        <dbReference type="SAM" id="MobiDB-lite"/>
    </source>
</evidence>
<evidence type="ECO:0000256" key="1">
    <source>
        <dbReference type="ARBA" id="ARBA00038308"/>
    </source>
</evidence>
<evidence type="ECO:0008006" key="5">
    <source>
        <dbReference type="Google" id="ProtNLM"/>
    </source>
</evidence>
<dbReference type="InterPro" id="IPR011978">
    <property type="entry name" value="YgfB-like"/>
</dbReference>
<gene>
    <name evidence="3" type="ORF">MPL1_01343</name>
</gene>
<organism evidence="3 4">
    <name type="scientific">Methylophaga lonarensis MPL</name>
    <dbReference type="NCBI Taxonomy" id="1286106"/>
    <lineage>
        <taxon>Bacteria</taxon>
        <taxon>Pseudomonadati</taxon>
        <taxon>Pseudomonadota</taxon>
        <taxon>Gammaproteobacteria</taxon>
        <taxon>Thiotrichales</taxon>
        <taxon>Piscirickettsiaceae</taxon>
        <taxon>Methylophaga</taxon>
    </lineage>
</organism>
<sequence>MSELYFPSLSPENMAGDGPSTQAELQGALCGLLCMNAKANRTDWFRQLFEDFHPGEDEINALTQLFDQTIQALNSPEYDFKLAFPEDSFPLASRLIAMADWCQGLIYGLGASGLTDETDLSADSQEYIVDVIKISQIADVDLSNADEDEANFEELTEYLRMGLFVLYSELQPEDPTQSITEH</sequence>
<evidence type="ECO:0000313" key="4">
    <source>
        <dbReference type="Proteomes" id="UP000012019"/>
    </source>
</evidence>
<comment type="similarity">
    <text evidence="1">Belongs to the UPF0149 family.</text>
</comment>
<dbReference type="RefSeq" id="WP_009725323.1">
    <property type="nucleotide sequence ID" value="NZ_APHR01000006.1"/>
</dbReference>
<proteinExistence type="inferred from homology"/>
<name>M7P3M5_9GAMM</name>